<organism evidence="2 3">
    <name type="scientific">Panicum virgatum</name>
    <name type="common">Blackwell switchgrass</name>
    <dbReference type="NCBI Taxonomy" id="38727"/>
    <lineage>
        <taxon>Eukaryota</taxon>
        <taxon>Viridiplantae</taxon>
        <taxon>Streptophyta</taxon>
        <taxon>Embryophyta</taxon>
        <taxon>Tracheophyta</taxon>
        <taxon>Spermatophyta</taxon>
        <taxon>Magnoliopsida</taxon>
        <taxon>Liliopsida</taxon>
        <taxon>Poales</taxon>
        <taxon>Poaceae</taxon>
        <taxon>PACMAD clade</taxon>
        <taxon>Panicoideae</taxon>
        <taxon>Panicodae</taxon>
        <taxon>Paniceae</taxon>
        <taxon>Panicinae</taxon>
        <taxon>Panicum</taxon>
        <taxon>Panicum sect. Hiantes</taxon>
    </lineage>
</organism>
<comment type="caution">
    <text evidence="2">The sequence shown here is derived from an EMBL/GenBank/DDBJ whole genome shotgun (WGS) entry which is preliminary data.</text>
</comment>
<proteinExistence type="predicted"/>
<evidence type="ECO:0000313" key="2">
    <source>
        <dbReference type="EMBL" id="KAG2587738.1"/>
    </source>
</evidence>
<dbReference type="AlphaFoldDB" id="A0A8T0RSA2"/>
<keyword evidence="3" id="KW-1185">Reference proteome</keyword>
<feature type="region of interest" description="Disordered" evidence="1">
    <location>
        <begin position="1"/>
        <end position="20"/>
    </location>
</feature>
<evidence type="ECO:0000256" key="1">
    <source>
        <dbReference type="SAM" id="MobiDB-lite"/>
    </source>
</evidence>
<dbReference type="Proteomes" id="UP000823388">
    <property type="component" value="Chromosome 5N"/>
</dbReference>
<dbReference type="EMBL" id="CM029046">
    <property type="protein sequence ID" value="KAG2587738.1"/>
    <property type="molecule type" value="Genomic_DNA"/>
</dbReference>
<gene>
    <name evidence="2" type="ORF">PVAP13_5NG171781</name>
</gene>
<evidence type="ECO:0000313" key="3">
    <source>
        <dbReference type="Proteomes" id="UP000823388"/>
    </source>
</evidence>
<reference evidence="2" key="1">
    <citation type="submission" date="2020-05" db="EMBL/GenBank/DDBJ databases">
        <title>WGS assembly of Panicum virgatum.</title>
        <authorList>
            <person name="Lovell J.T."/>
            <person name="Jenkins J."/>
            <person name="Shu S."/>
            <person name="Juenger T.E."/>
            <person name="Schmutz J."/>
        </authorList>
    </citation>
    <scope>NUCLEOTIDE SEQUENCE</scope>
    <source>
        <strain evidence="2">AP13</strain>
    </source>
</reference>
<name>A0A8T0RSA2_PANVG</name>
<accession>A0A8T0RSA2</accession>
<protein>
    <submittedName>
        <fullName evidence="2">Uncharacterized protein</fullName>
    </submittedName>
</protein>
<feature type="compositionally biased region" description="Polar residues" evidence="1">
    <location>
        <begin position="1"/>
        <end position="17"/>
    </location>
</feature>
<sequence length="37" mass="4114">MSSSHPRSSSKTLTSVPNCKHPLKCRRMRVGSRSNPC</sequence>